<keyword evidence="5" id="KW-1185">Reference proteome</keyword>
<evidence type="ECO:0000256" key="1">
    <source>
        <dbReference type="SAM" id="Coils"/>
    </source>
</evidence>
<dbReference type="RefSeq" id="YP_009285361.1">
    <property type="nucleotide sequence ID" value="NC_031056.1"/>
</dbReference>
<name>A0A140HLL0_9CAUD</name>
<gene>
    <name evidence="4" type="ORF">Blue_049</name>
</gene>
<sequence length="197" mass="21394">MVLGGLAVFSLIVVVILCVIWARHEYKKQVRIGEELDKERAELEKQLLEEEQKRVQLAKAKVEANTYLREQGYKPSIQIKKDEPIEVVYPLPRARAVQTMKPSPAPTPRRTSSSVSSTPKTTAKSNTSTSTSRSTSRRDDDDSTVYGSSWGSYSSSNDDSSWGSSSSSSSCGSSSSSWGSDSSSSSSSSDSGSSWCD</sequence>
<evidence type="ECO:0000313" key="4">
    <source>
        <dbReference type="EMBL" id="AMO25872.1"/>
    </source>
</evidence>
<evidence type="ECO:0000256" key="3">
    <source>
        <dbReference type="SAM" id="Phobius"/>
    </source>
</evidence>
<dbReference type="Proteomes" id="UP000201785">
    <property type="component" value="Segment"/>
</dbReference>
<evidence type="ECO:0000313" key="5">
    <source>
        <dbReference type="Proteomes" id="UP000201785"/>
    </source>
</evidence>
<feature type="coiled-coil region" evidence="1">
    <location>
        <begin position="26"/>
        <end position="65"/>
    </location>
</feature>
<dbReference type="GeneID" id="29081828"/>
<feature type="compositionally biased region" description="Low complexity" evidence="2">
    <location>
        <begin position="108"/>
        <end position="134"/>
    </location>
</feature>
<evidence type="ECO:0000256" key="2">
    <source>
        <dbReference type="SAM" id="MobiDB-lite"/>
    </source>
</evidence>
<keyword evidence="1" id="KW-0175">Coiled coil</keyword>
<feature type="compositionally biased region" description="Low complexity" evidence="2">
    <location>
        <begin position="147"/>
        <end position="197"/>
    </location>
</feature>
<dbReference type="OrthoDB" id="26653at10239"/>
<organism evidence="4 5">
    <name type="scientific">Bacillus phage Deep Blue</name>
    <dbReference type="NCBI Taxonomy" id="1792245"/>
    <lineage>
        <taxon>Viruses</taxon>
        <taxon>Duplodnaviria</taxon>
        <taxon>Heunggongvirae</taxon>
        <taxon>Uroviricota</taxon>
        <taxon>Caudoviricetes</taxon>
        <taxon>Herelleviridae</taxon>
        <taxon>Bastillevirinae</taxon>
        <taxon>Caeruleovirus</taxon>
        <taxon>Caeruleovirus deepblue</taxon>
    </lineage>
</organism>
<keyword evidence="3" id="KW-0812">Transmembrane</keyword>
<dbReference type="EMBL" id="KU577463">
    <property type="protein sequence ID" value="AMO25872.1"/>
    <property type="molecule type" value="Genomic_DNA"/>
</dbReference>
<proteinExistence type="predicted"/>
<dbReference type="KEGG" id="vg:29081828"/>
<accession>A0A140HLL0</accession>
<protein>
    <submittedName>
        <fullName evidence="4">Uncharacterized protein</fullName>
    </submittedName>
</protein>
<feature type="region of interest" description="Disordered" evidence="2">
    <location>
        <begin position="96"/>
        <end position="197"/>
    </location>
</feature>
<keyword evidence="3" id="KW-0472">Membrane</keyword>
<reference evidence="4 5" key="1">
    <citation type="journal article" date="2016" name="Genome Announc.">
        <title>Complete Genome Sequence of Bacteriophage Deep-Blue Infecting Emetic Bacillus cereus.</title>
        <authorList>
            <person name="Hock L."/>
            <person name="Gillis A."/>
            <person name="Mahillon J."/>
        </authorList>
    </citation>
    <scope>NUCLEOTIDE SEQUENCE [LARGE SCALE GENOMIC DNA]</scope>
</reference>
<feature type="transmembrane region" description="Helical" evidence="3">
    <location>
        <begin position="6"/>
        <end position="22"/>
    </location>
</feature>
<keyword evidence="3" id="KW-1133">Transmembrane helix</keyword>